<feature type="region of interest" description="Disordered" evidence="1">
    <location>
        <begin position="52"/>
        <end position="112"/>
    </location>
</feature>
<comment type="caution">
    <text evidence="2">The sequence shown here is derived from an EMBL/GenBank/DDBJ whole genome shotgun (WGS) entry which is preliminary data.</text>
</comment>
<feature type="compositionally biased region" description="Basic and acidic residues" evidence="1">
    <location>
        <begin position="184"/>
        <end position="217"/>
    </location>
</feature>
<feature type="region of interest" description="Disordered" evidence="1">
    <location>
        <begin position="180"/>
        <end position="217"/>
    </location>
</feature>
<reference evidence="2" key="1">
    <citation type="submission" date="2021-01" db="EMBL/GenBank/DDBJ databases">
        <authorList>
            <person name="Kaushik A."/>
        </authorList>
    </citation>
    <scope>NUCLEOTIDE SEQUENCE</scope>
    <source>
        <strain evidence="2">AG2-2IIIB</strain>
    </source>
</reference>
<proteinExistence type="predicted"/>
<protein>
    <submittedName>
        <fullName evidence="2">Uncharacterized protein</fullName>
    </submittedName>
</protein>
<evidence type="ECO:0000256" key="1">
    <source>
        <dbReference type="SAM" id="MobiDB-lite"/>
    </source>
</evidence>
<dbReference type="PANTHER" id="PTHR38846">
    <property type="entry name" value="C3H1-TYPE DOMAIN-CONTAINING PROTEIN"/>
    <property type="match status" value="1"/>
</dbReference>
<gene>
    <name evidence="2" type="ORF">RDB_LOCUS104272</name>
</gene>
<name>A0A8H3GUK1_9AGAM</name>
<accession>A0A8H3GUK1</accession>
<feature type="compositionally biased region" description="Polar residues" evidence="1">
    <location>
        <begin position="80"/>
        <end position="107"/>
    </location>
</feature>
<dbReference type="EMBL" id="CAJMWT010003329">
    <property type="protein sequence ID" value="CAE6469095.1"/>
    <property type="molecule type" value="Genomic_DNA"/>
</dbReference>
<dbReference type="PANTHER" id="PTHR38846:SF1">
    <property type="entry name" value="C3H1-TYPE DOMAIN-CONTAINING PROTEIN"/>
    <property type="match status" value="1"/>
</dbReference>
<evidence type="ECO:0000313" key="2">
    <source>
        <dbReference type="EMBL" id="CAE6469095.1"/>
    </source>
</evidence>
<sequence>MHSFSLVYRSRVLVGLCKPFTLWNNQPARFSQGARVRTLYATAISQNTAIGQTPSNLKKTKGESNVWNKKSKKQEHSSIKDSTGTKSLGGTKSSAQKASNHTDSLETANDPKKKLHQLRKYIKRFFAKYPEYTYDPTKPYTDEFNSMVEQFGWLKDSKEYEIARRRLNTASVLQFNANFDEDDKGSKSKKEGTLKSDKEKKSDKESKTEKERKAKAKKEKEMLPKWIKLFSRIDIKDPIMPKTVPEFEERVQSVHTNICDVMHTDVGGGKSINWENEVILSEYTRGTKKFFPRDHPLAGTLLRHLFRHIWSPSKTRGFEKKGKTKERK</sequence>
<organism evidence="2 3">
    <name type="scientific">Rhizoctonia solani</name>
    <dbReference type="NCBI Taxonomy" id="456999"/>
    <lineage>
        <taxon>Eukaryota</taxon>
        <taxon>Fungi</taxon>
        <taxon>Dikarya</taxon>
        <taxon>Basidiomycota</taxon>
        <taxon>Agaricomycotina</taxon>
        <taxon>Agaricomycetes</taxon>
        <taxon>Cantharellales</taxon>
        <taxon>Ceratobasidiaceae</taxon>
        <taxon>Rhizoctonia</taxon>
    </lineage>
</organism>
<feature type="compositionally biased region" description="Polar residues" evidence="1">
    <location>
        <begin position="52"/>
        <end position="68"/>
    </location>
</feature>
<dbReference type="AlphaFoldDB" id="A0A8H3GUK1"/>
<dbReference type="Proteomes" id="UP000663843">
    <property type="component" value="Unassembled WGS sequence"/>
</dbReference>
<evidence type="ECO:0000313" key="3">
    <source>
        <dbReference type="Proteomes" id="UP000663843"/>
    </source>
</evidence>